<dbReference type="GO" id="GO:0016491">
    <property type="term" value="F:oxidoreductase activity"/>
    <property type="evidence" value="ECO:0007669"/>
    <property type="project" value="UniProtKB-KW"/>
</dbReference>
<dbReference type="OrthoDB" id="72788at2759"/>
<organism evidence="4 5">
    <name type="scientific">Tritrichomonas foetus</name>
    <dbReference type="NCBI Taxonomy" id="1144522"/>
    <lineage>
        <taxon>Eukaryota</taxon>
        <taxon>Metamonada</taxon>
        <taxon>Parabasalia</taxon>
        <taxon>Tritrichomonadida</taxon>
        <taxon>Tritrichomonadidae</taxon>
        <taxon>Tritrichomonas</taxon>
    </lineage>
</organism>
<proteinExistence type="predicted"/>
<sequence>MISENRALFQPGTIGKLKISNRFIASSISYRDADQYGFPSDSEQDHIRRLARGRVGLIIPGYMYTSKSGRTRIWQLGMSSSVHADAWKDVIDDVHKLGSKIILQIAHGGIASSTELIKGVPKGPSAIIPKTQQMTIADIEQVIQSYVKAAKRLMQAGADGIEIQCGHGFLLSQFLSPFLNKRHDGYGGSIANRARIVKEIVEEIRKVKTYDEFAIIAKINGDDSIKKGGMTPSMCGQTVNILSKAGVDLFEITSGLISPWNIIRGKRKEDFEDFDHPLFHQHLRGNYMDTDFVEGYNVESLKKIREMNPNASFSVVGGHRHLEKMEDLVKNQITDYVSLGRPLLKDPFLVERFYSGKATESDCDNCNICYMNPPYMSVHCPKSQVLPLV</sequence>
<evidence type="ECO:0000256" key="1">
    <source>
        <dbReference type="ARBA" id="ARBA00022630"/>
    </source>
</evidence>
<dbReference type="RefSeq" id="XP_068355839.1">
    <property type="nucleotide sequence ID" value="XM_068507183.1"/>
</dbReference>
<dbReference type="GeneID" id="94841887"/>
<evidence type="ECO:0000313" key="4">
    <source>
        <dbReference type="EMBL" id="OHT02703.1"/>
    </source>
</evidence>
<dbReference type="CDD" id="cd02803">
    <property type="entry name" value="OYE_like_FMN_family"/>
    <property type="match status" value="1"/>
</dbReference>
<name>A0A1J4JU75_9EUKA</name>
<gene>
    <name evidence="4" type="primary">namA</name>
    <name evidence="4" type="ORF">TRFO_30164</name>
</gene>
<protein>
    <submittedName>
        <fullName evidence="4">NADPH dehydrogenase</fullName>
    </submittedName>
</protein>
<dbReference type="Pfam" id="PF00724">
    <property type="entry name" value="Oxidored_FMN"/>
    <property type="match status" value="1"/>
</dbReference>
<dbReference type="EMBL" id="MLAK01000857">
    <property type="protein sequence ID" value="OHT02703.1"/>
    <property type="molecule type" value="Genomic_DNA"/>
</dbReference>
<dbReference type="AlphaFoldDB" id="A0A1J4JU75"/>
<keyword evidence="2" id="KW-0560">Oxidoreductase</keyword>
<evidence type="ECO:0000313" key="5">
    <source>
        <dbReference type="Proteomes" id="UP000179807"/>
    </source>
</evidence>
<dbReference type="SUPFAM" id="SSF51395">
    <property type="entry name" value="FMN-linked oxidoreductases"/>
    <property type="match status" value="1"/>
</dbReference>
<dbReference type="PANTHER" id="PTHR43656">
    <property type="entry name" value="BINDING OXIDOREDUCTASE, PUTATIVE (AFU_ORTHOLOGUE AFUA_2G08260)-RELATED"/>
    <property type="match status" value="1"/>
</dbReference>
<dbReference type="Gene3D" id="3.20.20.70">
    <property type="entry name" value="Aldolase class I"/>
    <property type="match status" value="1"/>
</dbReference>
<reference evidence="4" key="1">
    <citation type="submission" date="2016-10" db="EMBL/GenBank/DDBJ databases">
        <authorList>
            <person name="Benchimol M."/>
            <person name="Almeida L.G."/>
            <person name="Vasconcelos A.T."/>
            <person name="Perreira-Neves A."/>
            <person name="Rosa I.A."/>
            <person name="Tasca T."/>
            <person name="Bogo M.R."/>
            <person name="de Souza W."/>
        </authorList>
    </citation>
    <scope>NUCLEOTIDE SEQUENCE [LARGE SCALE GENOMIC DNA]</scope>
    <source>
        <strain evidence="4">K</strain>
    </source>
</reference>
<keyword evidence="1" id="KW-0285">Flavoprotein</keyword>
<evidence type="ECO:0000259" key="3">
    <source>
        <dbReference type="Pfam" id="PF00724"/>
    </source>
</evidence>
<evidence type="ECO:0000256" key="2">
    <source>
        <dbReference type="ARBA" id="ARBA00023002"/>
    </source>
</evidence>
<comment type="caution">
    <text evidence="4">The sequence shown here is derived from an EMBL/GenBank/DDBJ whole genome shotgun (WGS) entry which is preliminary data.</text>
</comment>
<accession>A0A1J4JU75</accession>
<dbReference type="GO" id="GO:0010181">
    <property type="term" value="F:FMN binding"/>
    <property type="evidence" value="ECO:0007669"/>
    <property type="project" value="InterPro"/>
</dbReference>
<dbReference type="InterPro" id="IPR001155">
    <property type="entry name" value="OxRdtase_FMN_N"/>
</dbReference>
<dbReference type="InterPro" id="IPR013785">
    <property type="entry name" value="Aldolase_TIM"/>
</dbReference>
<dbReference type="InterPro" id="IPR051799">
    <property type="entry name" value="NADH_flavin_oxidoreductase"/>
</dbReference>
<keyword evidence="5" id="KW-1185">Reference proteome</keyword>
<dbReference type="PANTHER" id="PTHR43656:SF2">
    <property type="entry name" value="BINDING OXIDOREDUCTASE, PUTATIVE (AFU_ORTHOLOGUE AFUA_2G08260)-RELATED"/>
    <property type="match status" value="1"/>
</dbReference>
<dbReference type="Proteomes" id="UP000179807">
    <property type="component" value="Unassembled WGS sequence"/>
</dbReference>
<feature type="domain" description="NADH:flavin oxidoreductase/NADH oxidase N-terminal" evidence="3">
    <location>
        <begin position="8"/>
        <end position="359"/>
    </location>
</feature>
<dbReference type="VEuPathDB" id="TrichDB:TRFO_30164"/>